<comment type="subcellular location">
    <subcellularLocation>
        <location evidence="2">Cytoplasm</location>
    </subcellularLocation>
</comment>
<evidence type="ECO:0000256" key="5">
    <source>
        <dbReference type="ARBA" id="ARBA00022490"/>
    </source>
</evidence>
<feature type="domain" description="Phosphofructokinase" evidence="14">
    <location>
        <begin position="1"/>
        <end position="162"/>
    </location>
</feature>
<dbReference type="Proteomes" id="UP000037510">
    <property type="component" value="Unassembled WGS sequence"/>
</dbReference>
<dbReference type="Gene3D" id="3.40.50.450">
    <property type="match status" value="3"/>
</dbReference>
<evidence type="ECO:0000259" key="14">
    <source>
        <dbReference type="Pfam" id="PF00365"/>
    </source>
</evidence>
<dbReference type="InterPro" id="IPR022953">
    <property type="entry name" value="ATP_PFK"/>
</dbReference>
<proteinExistence type="predicted"/>
<comment type="caution">
    <text evidence="15">The sequence shown here is derived from an EMBL/GenBank/DDBJ whole genome shotgun (WGS) entry which is preliminary data.</text>
</comment>
<dbReference type="GO" id="GO:0006002">
    <property type="term" value="P:fructose 6-phosphate metabolic process"/>
    <property type="evidence" value="ECO:0007669"/>
    <property type="project" value="InterPro"/>
</dbReference>
<dbReference type="PANTHER" id="PTHR13697">
    <property type="entry name" value="PHOSPHOFRUCTOKINASE"/>
    <property type="match status" value="1"/>
</dbReference>
<dbReference type="STRING" id="104452.A0A0L7KYP5"/>
<evidence type="ECO:0000256" key="10">
    <source>
        <dbReference type="ARBA" id="ARBA00022840"/>
    </source>
</evidence>
<keyword evidence="5" id="KW-0963">Cytoplasm</keyword>
<evidence type="ECO:0000256" key="3">
    <source>
        <dbReference type="ARBA" id="ARBA00004679"/>
    </source>
</evidence>
<sequence>MNAAVRSFVRNCIYRGDTVLGIHDGMEGFINGNIVKMEWSDVTGWVAQGGAFLGTKRTLPGDKKAEIAARIKQFNIYAYQAGLELYESRSQFPEFCLPLVVIPSTISNNVPGTDFSLGADTALNEITEICDRIRQSAQGTKRRVFVIETMGGFCGYLATLAGHMQQGGSPTPFDRNMGTKMAAKCLHWLVEAMQKGPQNSPDTACLLGIVKRQYRFTPLEDLKAQTNFAMAAKCLHWLVEAMQKGPQNSPDTACLLGIVKRQYRFTPLEDLKAQTNFA</sequence>
<accession>A0A0L7KYP5</accession>
<dbReference type="GO" id="GO:0003872">
    <property type="term" value="F:6-phosphofructokinase activity"/>
    <property type="evidence" value="ECO:0007669"/>
    <property type="project" value="UniProtKB-EC"/>
</dbReference>
<keyword evidence="7" id="KW-0479">Metal-binding</keyword>
<dbReference type="GO" id="GO:0016208">
    <property type="term" value="F:AMP binding"/>
    <property type="evidence" value="ECO:0007669"/>
    <property type="project" value="TreeGrafter"/>
</dbReference>
<dbReference type="PRINTS" id="PR00476">
    <property type="entry name" value="PHFRCTKINASE"/>
</dbReference>
<keyword evidence="6" id="KW-0808">Transferase</keyword>
<dbReference type="GO" id="GO:0005945">
    <property type="term" value="C:6-phosphofructokinase complex"/>
    <property type="evidence" value="ECO:0007669"/>
    <property type="project" value="TreeGrafter"/>
</dbReference>
<evidence type="ECO:0000313" key="15">
    <source>
        <dbReference type="EMBL" id="KOB68166.1"/>
    </source>
</evidence>
<keyword evidence="9 15" id="KW-0418">Kinase</keyword>
<name>A0A0L7KYP5_OPEBR</name>
<dbReference type="Pfam" id="PF00365">
    <property type="entry name" value="PFK"/>
    <property type="match status" value="1"/>
</dbReference>
<keyword evidence="10" id="KW-0067">ATP-binding</keyword>
<dbReference type="UniPathway" id="UPA00109">
    <property type="reaction ID" value="UER00182"/>
</dbReference>
<dbReference type="PANTHER" id="PTHR13697:SF4">
    <property type="entry name" value="ATP-DEPENDENT 6-PHOSPHOFRUCTOKINASE"/>
    <property type="match status" value="1"/>
</dbReference>
<evidence type="ECO:0000256" key="8">
    <source>
        <dbReference type="ARBA" id="ARBA00022741"/>
    </source>
</evidence>
<comment type="catalytic activity">
    <reaction evidence="13">
        <text>beta-D-fructose 6-phosphate + ATP = beta-D-fructose 1,6-bisphosphate + ADP + H(+)</text>
        <dbReference type="Rhea" id="RHEA:16109"/>
        <dbReference type="ChEBI" id="CHEBI:15378"/>
        <dbReference type="ChEBI" id="CHEBI:30616"/>
        <dbReference type="ChEBI" id="CHEBI:32966"/>
        <dbReference type="ChEBI" id="CHEBI:57634"/>
        <dbReference type="ChEBI" id="CHEBI:456216"/>
        <dbReference type="EC" id="2.7.1.11"/>
    </reaction>
</comment>
<comment type="pathway">
    <text evidence="3">Carbohydrate degradation; glycolysis; D-glyceraldehyde 3-phosphate and glycerone phosphate from D-glucose: step 3/4.</text>
</comment>
<evidence type="ECO:0000256" key="13">
    <source>
        <dbReference type="ARBA" id="ARBA00048070"/>
    </source>
</evidence>
<dbReference type="InterPro" id="IPR000023">
    <property type="entry name" value="Phosphofructokinase_dom"/>
</dbReference>
<evidence type="ECO:0000256" key="2">
    <source>
        <dbReference type="ARBA" id="ARBA00004496"/>
    </source>
</evidence>
<dbReference type="GO" id="GO:0048029">
    <property type="term" value="F:monosaccharide binding"/>
    <property type="evidence" value="ECO:0007669"/>
    <property type="project" value="TreeGrafter"/>
</dbReference>
<dbReference type="GO" id="GO:0030388">
    <property type="term" value="P:fructose 1,6-bisphosphate metabolic process"/>
    <property type="evidence" value="ECO:0007669"/>
    <property type="project" value="TreeGrafter"/>
</dbReference>
<reference evidence="15 16" key="1">
    <citation type="journal article" date="2015" name="Genome Biol. Evol.">
        <title>The genome of winter moth (Operophtera brumata) provides a genomic perspective on sexual dimorphism and phenology.</title>
        <authorList>
            <person name="Derks M.F."/>
            <person name="Smit S."/>
            <person name="Salis L."/>
            <person name="Schijlen E."/>
            <person name="Bossers A."/>
            <person name="Mateman C."/>
            <person name="Pijl A.S."/>
            <person name="de Ridder D."/>
            <person name="Groenen M.A."/>
            <person name="Visser M.E."/>
            <person name="Megens H.J."/>
        </authorList>
    </citation>
    <scope>NUCLEOTIDE SEQUENCE [LARGE SCALE GENOMIC DNA]</scope>
    <source>
        <strain evidence="15">WM2013NL</strain>
        <tissue evidence="15">Head and thorax</tissue>
    </source>
</reference>
<dbReference type="GO" id="GO:0046872">
    <property type="term" value="F:metal ion binding"/>
    <property type="evidence" value="ECO:0007669"/>
    <property type="project" value="UniProtKB-KW"/>
</dbReference>
<dbReference type="GO" id="GO:0005524">
    <property type="term" value="F:ATP binding"/>
    <property type="evidence" value="ECO:0007669"/>
    <property type="project" value="UniProtKB-KW"/>
</dbReference>
<keyword evidence="16" id="KW-1185">Reference proteome</keyword>
<dbReference type="GO" id="GO:0042802">
    <property type="term" value="F:identical protein binding"/>
    <property type="evidence" value="ECO:0007669"/>
    <property type="project" value="TreeGrafter"/>
</dbReference>
<dbReference type="EC" id="2.7.1.11" evidence="4"/>
<comment type="cofactor">
    <cofactor evidence="1">
        <name>Mg(2+)</name>
        <dbReference type="ChEBI" id="CHEBI:18420"/>
    </cofactor>
</comment>
<dbReference type="GO" id="GO:0061621">
    <property type="term" value="P:canonical glycolysis"/>
    <property type="evidence" value="ECO:0007669"/>
    <property type="project" value="TreeGrafter"/>
</dbReference>
<gene>
    <name evidence="15" type="ORF">OBRU01_18719</name>
</gene>
<dbReference type="SUPFAM" id="SSF53784">
    <property type="entry name" value="Phosphofructokinase"/>
    <property type="match status" value="1"/>
</dbReference>
<dbReference type="EMBL" id="JTDY01004433">
    <property type="protein sequence ID" value="KOB68166.1"/>
    <property type="molecule type" value="Genomic_DNA"/>
</dbReference>
<evidence type="ECO:0000313" key="16">
    <source>
        <dbReference type="Proteomes" id="UP000037510"/>
    </source>
</evidence>
<evidence type="ECO:0000256" key="7">
    <source>
        <dbReference type="ARBA" id="ARBA00022723"/>
    </source>
</evidence>
<dbReference type="Gene3D" id="3.40.50.460">
    <property type="entry name" value="Phosphofructokinase domain"/>
    <property type="match status" value="1"/>
</dbReference>
<evidence type="ECO:0000256" key="9">
    <source>
        <dbReference type="ARBA" id="ARBA00022777"/>
    </source>
</evidence>
<evidence type="ECO:0000256" key="1">
    <source>
        <dbReference type="ARBA" id="ARBA00001946"/>
    </source>
</evidence>
<keyword evidence="12" id="KW-0324">Glycolysis</keyword>
<protein>
    <recommendedName>
        <fullName evidence="4">6-phosphofructokinase</fullName>
        <ecNumber evidence="4">2.7.1.11</ecNumber>
    </recommendedName>
</protein>
<dbReference type="AlphaFoldDB" id="A0A0L7KYP5"/>
<keyword evidence="11" id="KW-0460">Magnesium</keyword>
<keyword evidence="8" id="KW-0547">Nucleotide-binding</keyword>
<evidence type="ECO:0000256" key="4">
    <source>
        <dbReference type="ARBA" id="ARBA00012055"/>
    </source>
</evidence>
<evidence type="ECO:0000256" key="11">
    <source>
        <dbReference type="ARBA" id="ARBA00022842"/>
    </source>
</evidence>
<organism evidence="15 16">
    <name type="scientific">Operophtera brumata</name>
    <name type="common">Winter moth</name>
    <name type="synonym">Phalaena brumata</name>
    <dbReference type="NCBI Taxonomy" id="104452"/>
    <lineage>
        <taxon>Eukaryota</taxon>
        <taxon>Metazoa</taxon>
        <taxon>Ecdysozoa</taxon>
        <taxon>Arthropoda</taxon>
        <taxon>Hexapoda</taxon>
        <taxon>Insecta</taxon>
        <taxon>Pterygota</taxon>
        <taxon>Neoptera</taxon>
        <taxon>Endopterygota</taxon>
        <taxon>Lepidoptera</taxon>
        <taxon>Glossata</taxon>
        <taxon>Ditrysia</taxon>
        <taxon>Geometroidea</taxon>
        <taxon>Geometridae</taxon>
        <taxon>Larentiinae</taxon>
        <taxon>Operophtera</taxon>
    </lineage>
</organism>
<dbReference type="GO" id="GO:0070095">
    <property type="term" value="F:fructose-6-phosphate binding"/>
    <property type="evidence" value="ECO:0007669"/>
    <property type="project" value="TreeGrafter"/>
</dbReference>
<evidence type="ECO:0000256" key="6">
    <source>
        <dbReference type="ARBA" id="ARBA00022679"/>
    </source>
</evidence>
<evidence type="ECO:0000256" key="12">
    <source>
        <dbReference type="ARBA" id="ARBA00023152"/>
    </source>
</evidence>
<dbReference type="InterPro" id="IPR035966">
    <property type="entry name" value="PKF_sf"/>
</dbReference>